<evidence type="ECO:0000256" key="9">
    <source>
        <dbReference type="ARBA" id="ARBA00023136"/>
    </source>
</evidence>
<reference evidence="12" key="1">
    <citation type="journal article" date="2019" name="Int. J. Syst. Evol. Microbiol.">
        <title>The Global Catalogue of Microorganisms (GCM) 10K type strain sequencing project: providing services to taxonomists for standard genome sequencing and annotation.</title>
        <authorList>
            <consortium name="The Broad Institute Genomics Platform"/>
            <consortium name="The Broad Institute Genome Sequencing Center for Infectious Disease"/>
            <person name="Wu L."/>
            <person name="Ma J."/>
        </authorList>
    </citation>
    <scope>NUCLEOTIDE SEQUENCE [LARGE SCALE GENOMIC DNA]</scope>
    <source>
        <strain evidence="12">CGMCC 4.1621</strain>
    </source>
</reference>
<keyword evidence="6" id="KW-0145">Chemotaxis</keyword>
<name>A0ABW2EFW8_9BACI</name>
<comment type="caution">
    <text evidence="11">The sequence shown here is derived from an EMBL/GenBank/DDBJ whole genome shotgun (WGS) entry which is preliminary data.</text>
</comment>
<keyword evidence="8" id="KW-0653">Protein transport</keyword>
<evidence type="ECO:0000313" key="12">
    <source>
        <dbReference type="Proteomes" id="UP001596410"/>
    </source>
</evidence>
<evidence type="ECO:0000256" key="3">
    <source>
        <dbReference type="ARBA" id="ARBA00020392"/>
    </source>
</evidence>
<keyword evidence="5" id="KW-1003">Cell membrane</keyword>
<evidence type="ECO:0000256" key="6">
    <source>
        <dbReference type="ARBA" id="ARBA00022500"/>
    </source>
</evidence>
<proteinExistence type="inferred from homology"/>
<evidence type="ECO:0000256" key="2">
    <source>
        <dbReference type="ARBA" id="ARBA00010004"/>
    </source>
</evidence>
<evidence type="ECO:0000256" key="10">
    <source>
        <dbReference type="ARBA" id="ARBA00023225"/>
    </source>
</evidence>
<protein>
    <recommendedName>
        <fullName evidence="3">Flagellar FliJ protein</fullName>
    </recommendedName>
</protein>
<keyword evidence="11" id="KW-0969">Cilium</keyword>
<gene>
    <name evidence="11" type="primary">fliJ</name>
    <name evidence="11" type="ORF">ACFQIC_04985</name>
</gene>
<keyword evidence="7" id="KW-1005">Bacterial flagellum biogenesis</keyword>
<evidence type="ECO:0000256" key="1">
    <source>
        <dbReference type="ARBA" id="ARBA00004413"/>
    </source>
</evidence>
<keyword evidence="11" id="KW-0966">Cell projection</keyword>
<dbReference type="Proteomes" id="UP001596410">
    <property type="component" value="Unassembled WGS sequence"/>
</dbReference>
<dbReference type="InterPro" id="IPR053716">
    <property type="entry name" value="Flag_assembly_chemotaxis_eff"/>
</dbReference>
<sequence length="149" mass="18143">MTSLQTFHKIKDLQDREKKTKQKIYQEQVDQFETVATQLFEVLKEKEKAEEKFQEELKKATVQAQSFILHEQYIEQLDYNINLLQPKVQQARSEMEKAHQNFSSAYIEVKKYEKLIENKRVKRELWMKSEENKSMDELSTRQYLNYKNR</sequence>
<evidence type="ECO:0000256" key="5">
    <source>
        <dbReference type="ARBA" id="ARBA00022475"/>
    </source>
</evidence>
<dbReference type="Gene3D" id="1.10.287.1700">
    <property type="match status" value="1"/>
</dbReference>
<organism evidence="11 12">
    <name type="scientific">Halobacillus seohaensis</name>
    <dbReference type="NCBI Taxonomy" id="447421"/>
    <lineage>
        <taxon>Bacteria</taxon>
        <taxon>Bacillati</taxon>
        <taxon>Bacillota</taxon>
        <taxon>Bacilli</taxon>
        <taxon>Bacillales</taxon>
        <taxon>Bacillaceae</taxon>
        <taxon>Halobacillus</taxon>
    </lineage>
</organism>
<keyword evidence="4" id="KW-0813">Transport</keyword>
<evidence type="ECO:0000256" key="8">
    <source>
        <dbReference type="ARBA" id="ARBA00022927"/>
    </source>
</evidence>
<dbReference type="RefSeq" id="WP_204707819.1">
    <property type="nucleotide sequence ID" value="NZ_JBHSZV010000013.1"/>
</dbReference>
<keyword evidence="10" id="KW-1006">Bacterial flagellum protein export</keyword>
<comment type="subcellular location">
    <subcellularLocation>
        <location evidence="1">Cell membrane</location>
        <topology evidence="1">Peripheral membrane protein</topology>
        <orientation evidence="1">Cytoplasmic side</orientation>
    </subcellularLocation>
</comment>
<keyword evidence="9" id="KW-0472">Membrane</keyword>
<comment type="similarity">
    <text evidence="2">Belongs to the FliJ family.</text>
</comment>
<dbReference type="EMBL" id="JBHSZV010000013">
    <property type="protein sequence ID" value="MFC7061210.1"/>
    <property type="molecule type" value="Genomic_DNA"/>
</dbReference>
<dbReference type="InterPro" id="IPR012823">
    <property type="entry name" value="Flagell_FliJ"/>
</dbReference>
<keyword evidence="11" id="KW-0282">Flagellum</keyword>
<keyword evidence="12" id="KW-1185">Reference proteome</keyword>
<evidence type="ECO:0000313" key="11">
    <source>
        <dbReference type="EMBL" id="MFC7061210.1"/>
    </source>
</evidence>
<evidence type="ECO:0000256" key="4">
    <source>
        <dbReference type="ARBA" id="ARBA00022448"/>
    </source>
</evidence>
<evidence type="ECO:0000256" key="7">
    <source>
        <dbReference type="ARBA" id="ARBA00022795"/>
    </source>
</evidence>
<dbReference type="NCBIfam" id="TIGR02473">
    <property type="entry name" value="flagell_FliJ"/>
    <property type="match status" value="1"/>
</dbReference>
<dbReference type="Pfam" id="PF02050">
    <property type="entry name" value="FliJ"/>
    <property type="match status" value="1"/>
</dbReference>
<accession>A0ABW2EFW8</accession>